<evidence type="ECO:0000313" key="2">
    <source>
        <dbReference type="EMBL" id="SET18145.1"/>
    </source>
</evidence>
<dbReference type="InterPro" id="IPR027417">
    <property type="entry name" value="P-loop_NTPase"/>
</dbReference>
<protein>
    <submittedName>
        <fullName evidence="2">Uncharacterized protein</fullName>
    </submittedName>
</protein>
<keyword evidence="3" id="KW-1185">Reference proteome</keyword>
<dbReference type="AlphaFoldDB" id="A0A1I0CFM1"/>
<gene>
    <name evidence="2" type="ORF">SAMN04487771_100725</name>
</gene>
<proteinExistence type="predicted"/>
<feature type="coiled-coil region" evidence="1">
    <location>
        <begin position="453"/>
        <end position="487"/>
    </location>
</feature>
<reference evidence="2 3" key="1">
    <citation type="submission" date="2016-10" db="EMBL/GenBank/DDBJ databases">
        <authorList>
            <person name="de Groot N.N."/>
        </authorList>
    </citation>
    <scope>NUCLEOTIDE SEQUENCE [LARGE SCALE GENOMIC DNA]</scope>
    <source>
        <strain evidence="2 3">KH1P1</strain>
    </source>
</reference>
<evidence type="ECO:0000256" key="1">
    <source>
        <dbReference type="SAM" id="Coils"/>
    </source>
</evidence>
<sequence length="1002" mass="116373">MNLNEYPEELKNEEQFALDKLIAKMDRVLNSLDHRMKEYVREAKNADISLNPDLYLSQLMAQKGIKDTAEYREKLLQSRDELYRSRLLLKYNDGTEEGIREIKVGLHSCSYGSKKYVVSWTMPVCRHYLFDNNNTDFESIVKDKDGKEYHTKYSLLIKNEVTLRFTRVKKVINMFPGVFNDTDLEKIKNTDFFSNDFIEKMISRFNPDEYKPDQAAEIISDEFLQELLQRRSSPEFRNIVFSIQKKQGEIIQAPYERNLIVQGCAGSGKSMIMLHRLPILLYDNPNSFSRTSLYIISPSQTYTQLADNMRHQLEISDINMGTIEQYYDYCIEKYPGYKASEYGRISYSDKLNSEQEAYIYSKKCIFDIKQHFEGILNSKLSLKLAFSELGINENERRNITTYYQKINYRLLLLQSALTANENVIERYFVCIQAVVDSLKDLSATLRYRKQKTIQALSNRINSFEKEIERAQIELKKLDENKNADAIKNRLNIIDYNRKHLEQTIEEKRVAELDDDYFNSLSLLNDKVEAVIDPFQGLNNGFTQNTIESVYHAVGLVGQLIGGFYMLSWEISKIEDKYSGYLGAISQDVDKTQQEIKRLQERNEKYLDLEYYNRIQEEHNALSEESKKAVKNAYRIVMANIGIESDEKGNIKALKCSPYVYLQILFQYRGISSMQKESLLAIDEAQGIAPEELNLLKNVNGGNVIFNLYGDINQHIEGSKGIDSWEEYSDIIDFDIQEMKENYRNASQITNYCNRFFNMDMVPINTSGKGVHELSNIFEFRTELYNQLFDNKRTGLAAILVGNDAEARYLMGEYSEYENKFHDMTGEDFGIHRTRWNIIHIDDAKGLEFSSVIVLAGRMSRNQKYIAFTRALDDLYVYSEVIDVNGYEKQGQNKQQNNNEQSKTKPVIVHIDYANASNCKKQKKESKKKEYKDSELRKFFEESGLDVVDKRDKVGGRLWVLGEKTAIKSVINAAMSKFQISGKYISSSKEIGNRNGWCTKSDK</sequence>
<dbReference type="EMBL" id="FOIL01000007">
    <property type="protein sequence ID" value="SET18145.1"/>
    <property type="molecule type" value="Genomic_DNA"/>
</dbReference>
<name>A0A1I0CFM1_9FIRM</name>
<dbReference type="OrthoDB" id="9787585at2"/>
<dbReference type="RefSeq" id="WP_074648856.1">
    <property type="nucleotide sequence ID" value="NZ_FOIL01000007.1"/>
</dbReference>
<accession>A0A1I0CFM1</accession>
<keyword evidence="1" id="KW-0175">Coiled coil</keyword>
<feature type="coiled-coil region" evidence="1">
    <location>
        <begin position="581"/>
        <end position="631"/>
    </location>
</feature>
<organism evidence="2 3">
    <name type="scientific">[Clostridium] aminophilum</name>
    <dbReference type="NCBI Taxonomy" id="1526"/>
    <lineage>
        <taxon>Bacteria</taxon>
        <taxon>Bacillati</taxon>
        <taxon>Bacillota</taxon>
        <taxon>Clostridia</taxon>
        <taxon>Lachnospirales</taxon>
        <taxon>Lachnospiraceae</taxon>
    </lineage>
</organism>
<dbReference type="SUPFAM" id="SSF52540">
    <property type="entry name" value="P-loop containing nucleoside triphosphate hydrolases"/>
    <property type="match status" value="1"/>
</dbReference>
<dbReference type="Proteomes" id="UP000199820">
    <property type="component" value="Unassembled WGS sequence"/>
</dbReference>
<evidence type="ECO:0000313" key="3">
    <source>
        <dbReference type="Proteomes" id="UP000199820"/>
    </source>
</evidence>
<dbReference type="Gene3D" id="3.40.50.300">
    <property type="entry name" value="P-loop containing nucleotide triphosphate hydrolases"/>
    <property type="match status" value="2"/>
</dbReference>